<gene>
    <name evidence="1" type="ORF">ERS852476_00735</name>
</gene>
<evidence type="ECO:0000313" key="2">
    <source>
        <dbReference type="Proteomes" id="UP000095645"/>
    </source>
</evidence>
<dbReference type="AlphaFoldDB" id="A0A173YR91"/>
<accession>A0A173YR91</accession>
<dbReference type="Proteomes" id="UP000095645">
    <property type="component" value="Unassembled WGS sequence"/>
</dbReference>
<dbReference type="RefSeq" id="WP_055057497.1">
    <property type="nucleotide sequence ID" value="NZ_CYZP01000005.1"/>
</dbReference>
<dbReference type="EMBL" id="CYZP01000005">
    <property type="protein sequence ID" value="CUN66414.1"/>
    <property type="molecule type" value="Genomic_DNA"/>
</dbReference>
<reference evidence="1 2" key="1">
    <citation type="submission" date="2015-09" db="EMBL/GenBank/DDBJ databases">
        <authorList>
            <consortium name="Pathogen Informatics"/>
        </authorList>
    </citation>
    <scope>NUCLEOTIDE SEQUENCE [LARGE SCALE GENOMIC DNA]</scope>
    <source>
        <strain evidence="1 2">2789STDY5834861</strain>
    </source>
</reference>
<organism evidence="1 2">
    <name type="scientific">Blautia obeum</name>
    <dbReference type="NCBI Taxonomy" id="40520"/>
    <lineage>
        <taxon>Bacteria</taxon>
        <taxon>Bacillati</taxon>
        <taxon>Bacillota</taxon>
        <taxon>Clostridia</taxon>
        <taxon>Lachnospirales</taxon>
        <taxon>Lachnospiraceae</taxon>
        <taxon>Blautia</taxon>
    </lineage>
</organism>
<evidence type="ECO:0000313" key="1">
    <source>
        <dbReference type="EMBL" id="CUN66414.1"/>
    </source>
</evidence>
<protein>
    <submittedName>
        <fullName evidence="1">Uncharacterized protein</fullName>
    </submittedName>
</protein>
<sequence length="72" mass="8583">MYDKKKIRTISNFICPECGLNFPLPRNHGRQRKNGHIKDIYCPKCDKIQKFREYKYKQGYKTLDGEIIDMVG</sequence>
<name>A0A173YR91_9FIRM</name>
<proteinExistence type="predicted"/>